<reference evidence="5" key="1">
    <citation type="journal article" date="2015" name="Nature">
        <title>Complex archaea that bridge the gap between prokaryotes and eukaryotes.</title>
        <authorList>
            <person name="Spang A."/>
            <person name="Saw J.H."/>
            <person name="Jorgensen S.L."/>
            <person name="Zaremba-Niedzwiedzka K."/>
            <person name="Martijn J."/>
            <person name="Lind A.E."/>
            <person name="van Eijk R."/>
            <person name="Schleper C."/>
            <person name="Guy L."/>
            <person name="Ettema T.J."/>
        </authorList>
    </citation>
    <scope>NUCLEOTIDE SEQUENCE</scope>
</reference>
<evidence type="ECO:0000256" key="3">
    <source>
        <dbReference type="SAM" id="MobiDB-lite"/>
    </source>
</evidence>
<comment type="caution">
    <text evidence="5">The sequence shown here is derived from an EMBL/GenBank/DDBJ whole genome shotgun (WGS) entry which is preliminary data.</text>
</comment>
<accession>A0A0F9KP71</accession>
<feature type="region of interest" description="Disordered" evidence="3">
    <location>
        <begin position="91"/>
        <end position="111"/>
    </location>
</feature>
<feature type="domain" description="Phage capsid-like C-terminal" evidence="4">
    <location>
        <begin position="182"/>
        <end position="419"/>
    </location>
</feature>
<proteinExistence type="predicted"/>
<name>A0A0F9KP71_9ZZZZ</name>
<dbReference type="AlphaFoldDB" id="A0A0F9KP71"/>
<dbReference type="Gene3D" id="3.30.2400.10">
    <property type="entry name" value="Major capsid protein gp5"/>
    <property type="match status" value="1"/>
</dbReference>
<keyword evidence="2" id="KW-0946">Virion</keyword>
<dbReference type="Gene3D" id="3.30.2320.10">
    <property type="entry name" value="hypothetical protein PF0899 domain"/>
    <property type="match status" value="1"/>
</dbReference>
<evidence type="ECO:0000256" key="2">
    <source>
        <dbReference type="ARBA" id="ARBA00022844"/>
    </source>
</evidence>
<dbReference type="Pfam" id="PF05065">
    <property type="entry name" value="Phage_capsid"/>
    <property type="match status" value="1"/>
</dbReference>
<dbReference type="InterPro" id="IPR024455">
    <property type="entry name" value="Phage_capsid"/>
</dbReference>
<sequence>MPKFNGTLKELRELRTTSEEALAKIFEEAKTEDGNLDFTKVECLGKDVKGNSVAVAEKVRGMNDELTEIAKDIETLEAGDAAHQSHLERIKANRTVPHPGTSEGGKSAQPEQIKSFGQQVIEHDTFKEWLAGNKSSPIELPDYGLKTLFETSAGWAPESTRTGLLIEGRTRPIQVTDLIPAGQTGMAAIVYMEETTRTHIAAERAEGAAYAEDTLALTEQSSTVRSIGTSIPVTDEQLEDVAMVEAYLDQRLRFSCRQRLDGQLLTGDGNAPNLRGILNTGSIQTQAKGSDPTPDAIYKAMTLVRVTGRAMPNAVIFHPNDWQAIRLLRTADGVYIWGSPSDSGPERIWGLPIVQTDAETENTALVGDYANFCMLFERRGVEVKIGLDASDFTTGKQHMRASLRAAFVVFRPTAFCTVTGI</sequence>
<organism evidence="5">
    <name type="scientific">marine sediment metagenome</name>
    <dbReference type="NCBI Taxonomy" id="412755"/>
    <lineage>
        <taxon>unclassified sequences</taxon>
        <taxon>metagenomes</taxon>
        <taxon>ecological metagenomes</taxon>
    </lineage>
</organism>
<dbReference type="EMBL" id="LAZR01008789">
    <property type="protein sequence ID" value="KKM76566.1"/>
    <property type="molecule type" value="Genomic_DNA"/>
</dbReference>
<evidence type="ECO:0000313" key="5">
    <source>
        <dbReference type="EMBL" id="KKM76566.1"/>
    </source>
</evidence>
<evidence type="ECO:0000256" key="1">
    <source>
        <dbReference type="ARBA" id="ARBA00004328"/>
    </source>
</evidence>
<dbReference type="NCBIfam" id="TIGR01554">
    <property type="entry name" value="major_cap_HK97"/>
    <property type="match status" value="1"/>
</dbReference>
<dbReference type="InterPro" id="IPR054612">
    <property type="entry name" value="Phage_capsid-like_C"/>
</dbReference>
<dbReference type="SUPFAM" id="SSF56563">
    <property type="entry name" value="Major capsid protein gp5"/>
    <property type="match status" value="1"/>
</dbReference>
<dbReference type="GO" id="GO:0044423">
    <property type="term" value="C:virion component"/>
    <property type="evidence" value="ECO:0007669"/>
    <property type="project" value="UniProtKB-KW"/>
</dbReference>
<gene>
    <name evidence="5" type="ORF">LCGC14_1378860</name>
</gene>
<comment type="subcellular location">
    <subcellularLocation>
        <location evidence="1">Virion</location>
    </subcellularLocation>
</comment>
<evidence type="ECO:0000259" key="4">
    <source>
        <dbReference type="Pfam" id="PF05065"/>
    </source>
</evidence>
<protein>
    <recommendedName>
        <fullName evidence="4">Phage capsid-like C-terminal domain-containing protein</fullName>
    </recommendedName>
</protein>